<dbReference type="RefSeq" id="WP_343971346.1">
    <property type="nucleotide sequence ID" value="NZ_BAAAJG010000002.1"/>
</dbReference>
<dbReference type="InterPro" id="IPR000064">
    <property type="entry name" value="NLP_P60_dom"/>
</dbReference>
<dbReference type="EMBL" id="JBHUCP010000009">
    <property type="protein sequence ID" value="MFD1531075.1"/>
    <property type="molecule type" value="Genomic_DNA"/>
</dbReference>
<feature type="domain" description="NlpC/P60" evidence="5">
    <location>
        <begin position="177"/>
        <end position="340"/>
    </location>
</feature>
<keyword evidence="3" id="KW-0378">Hydrolase</keyword>
<dbReference type="SUPFAM" id="SSF54001">
    <property type="entry name" value="Cysteine proteinases"/>
    <property type="match status" value="1"/>
</dbReference>
<protein>
    <submittedName>
        <fullName evidence="6">NlpC/P60 family protein</fullName>
    </submittedName>
</protein>
<proteinExistence type="inferred from homology"/>
<keyword evidence="7" id="KW-1185">Reference proteome</keyword>
<dbReference type="InterPro" id="IPR038765">
    <property type="entry name" value="Papain-like_cys_pep_sf"/>
</dbReference>
<evidence type="ECO:0000259" key="5">
    <source>
        <dbReference type="PROSITE" id="PS51935"/>
    </source>
</evidence>
<evidence type="ECO:0000313" key="6">
    <source>
        <dbReference type="EMBL" id="MFD1531075.1"/>
    </source>
</evidence>
<dbReference type="Gene3D" id="3.90.1720.10">
    <property type="entry name" value="endopeptidase domain like (from Nostoc punctiforme)"/>
    <property type="match status" value="1"/>
</dbReference>
<sequence length="343" mass="36472">MRLATRRLVMGAAAVAVGMTGIVVGAVRDHTGSLVAAAVTGPMAQPAASPGPLDAQFFRLHEPARTVVVDAGGMVVATLTDGARTATLEGPERTFAEPQFTAAKVVSRVWVRLLPQPWQSGLERAPWFWQWLEENRASTAPDVLAVATEYFDGAPDGRDAAGVRVRGDAGFGPPGPPGALPRENSDFADYLGVPWTFADGQVRDPEPERYGSVDCSGFVRLVYGYRAGYPLLATNVAGPELPRRAWAMAELGPGVPVVTSEAGEPSDLRTLQPGDLLFFDLDQAPDGRNDHSAIYLGLDDAGQHRFVSSRIRAEGPALGDLGGVSLLDGDGRYARAFRVAKRL</sequence>
<name>A0ABW4FKE9_9PSEU</name>
<dbReference type="Proteomes" id="UP001597145">
    <property type="component" value="Unassembled WGS sequence"/>
</dbReference>
<organism evidence="6 7">
    <name type="scientific">Pseudonocardia aurantiaca</name>
    <dbReference type="NCBI Taxonomy" id="75290"/>
    <lineage>
        <taxon>Bacteria</taxon>
        <taxon>Bacillati</taxon>
        <taxon>Actinomycetota</taxon>
        <taxon>Actinomycetes</taxon>
        <taxon>Pseudonocardiales</taxon>
        <taxon>Pseudonocardiaceae</taxon>
        <taxon>Pseudonocardia</taxon>
    </lineage>
</organism>
<evidence type="ECO:0000256" key="3">
    <source>
        <dbReference type="ARBA" id="ARBA00022801"/>
    </source>
</evidence>
<comment type="caution">
    <text evidence="6">The sequence shown here is derived from an EMBL/GenBank/DDBJ whole genome shotgun (WGS) entry which is preliminary data.</text>
</comment>
<comment type="similarity">
    <text evidence="1">Belongs to the peptidase C40 family.</text>
</comment>
<evidence type="ECO:0000313" key="7">
    <source>
        <dbReference type="Proteomes" id="UP001597145"/>
    </source>
</evidence>
<dbReference type="Pfam" id="PF00877">
    <property type="entry name" value="NLPC_P60"/>
    <property type="match status" value="1"/>
</dbReference>
<reference evidence="7" key="1">
    <citation type="journal article" date="2019" name="Int. J. Syst. Evol. Microbiol.">
        <title>The Global Catalogue of Microorganisms (GCM) 10K type strain sequencing project: providing services to taxonomists for standard genome sequencing and annotation.</title>
        <authorList>
            <consortium name="The Broad Institute Genomics Platform"/>
            <consortium name="The Broad Institute Genome Sequencing Center for Infectious Disease"/>
            <person name="Wu L."/>
            <person name="Ma J."/>
        </authorList>
    </citation>
    <scope>NUCLEOTIDE SEQUENCE [LARGE SCALE GENOMIC DNA]</scope>
    <source>
        <strain evidence="7">JCM 12165</strain>
    </source>
</reference>
<accession>A0ABW4FKE9</accession>
<dbReference type="PROSITE" id="PS51935">
    <property type="entry name" value="NLPC_P60"/>
    <property type="match status" value="1"/>
</dbReference>
<gene>
    <name evidence="6" type="ORF">ACFSCY_16680</name>
</gene>
<evidence type="ECO:0000256" key="2">
    <source>
        <dbReference type="ARBA" id="ARBA00022670"/>
    </source>
</evidence>
<evidence type="ECO:0000256" key="1">
    <source>
        <dbReference type="ARBA" id="ARBA00007074"/>
    </source>
</evidence>
<keyword evidence="4" id="KW-0788">Thiol protease</keyword>
<keyword evidence="2" id="KW-0645">Protease</keyword>
<evidence type="ECO:0000256" key="4">
    <source>
        <dbReference type="ARBA" id="ARBA00022807"/>
    </source>
</evidence>